<dbReference type="eggNOG" id="arCOG07499">
    <property type="taxonomic scope" value="Archaea"/>
</dbReference>
<dbReference type="RefSeq" id="WP_007260449.1">
    <property type="nucleotide sequence ID" value="NZ_AOHZ01000075.1"/>
</dbReference>
<evidence type="ECO:0000259" key="2">
    <source>
        <dbReference type="Pfam" id="PF26409"/>
    </source>
</evidence>
<dbReference type="STRING" id="1227499.C493_15925"/>
<dbReference type="OrthoDB" id="214676at2157"/>
<proteinExistence type="predicted"/>
<dbReference type="EMBL" id="AOHZ01000075">
    <property type="protein sequence ID" value="ELY52552.1"/>
    <property type="molecule type" value="Genomic_DNA"/>
</dbReference>
<comment type="caution">
    <text evidence="3">The sequence shown here is derived from an EMBL/GenBank/DDBJ whole genome shotgun (WGS) entry which is preliminary data.</text>
</comment>
<protein>
    <recommendedName>
        <fullName evidence="2">DUF8107 domain-containing protein</fullName>
    </recommendedName>
</protein>
<evidence type="ECO:0000256" key="1">
    <source>
        <dbReference type="SAM" id="Phobius"/>
    </source>
</evidence>
<keyword evidence="1" id="KW-0472">Membrane</keyword>
<dbReference type="Pfam" id="PF26409">
    <property type="entry name" value="DUF8107"/>
    <property type="match status" value="1"/>
</dbReference>
<evidence type="ECO:0000313" key="4">
    <source>
        <dbReference type="Proteomes" id="UP000011602"/>
    </source>
</evidence>
<sequence>MADPDDGRSGLQDGLESSEGDPRVLALMNAVLSTLFAAMIVWGLSLVGTLEYSLTTVALAAVALFVLTHVMTRR</sequence>
<keyword evidence="1" id="KW-0812">Transmembrane</keyword>
<accession>L9WT08</accession>
<feature type="transmembrane region" description="Helical" evidence="1">
    <location>
        <begin position="24"/>
        <end position="46"/>
    </location>
</feature>
<keyword evidence="1" id="KW-1133">Transmembrane helix</keyword>
<feature type="transmembrane region" description="Helical" evidence="1">
    <location>
        <begin position="52"/>
        <end position="71"/>
    </location>
</feature>
<reference evidence="3 4" key="1">
    <citation type="journal article" date="2014" name="PLoS Genet.">
        <title>Phylogenetically driven sequencing of extremely halophilic archaea reveals strategies for static and dynamic osmo-response.</title>
        <authorList>
            <person name="Becker E.A."/>
            <person name="Seitzer P.M."/>
            <person name="Tritt A."/>
            <person name="Larsen D."/>
            <person name="Krusor M."/>
            <person name="Yao A.I."/>
            <person name="Wu D."/>
            <person name="Madern D."/>
            <person name="Eisen J.A."/>
            <person name="Darling A.E."/>
            <person name="Facciotti M.T."/>
        </authorList>
    </citation>
    <scope>NUCLEOTIDE SEQUENCE [LARGE SCALE GENOMIC DNA]</scope>
    <source>
        <strain evidence="3 4">JCM 12255</strain>
    </source>
</reference>
<dbReference type="InterPro" id="IPR058420">
    <property type="entry name" value="DUF8107"/>
</dbReference>
<feature type="domain" description="DUF8107" evidence="2">
    <location>
        <begin position="1"/>
        <end position="73"/>
    </location>
</feature>
<gene>
    <name evidence="3" type="ORF">C493_15925</name>
</gene>
<organism evidence="3 4">
    <name type="scientific">Natronolimnohabitans innermongolicus JCM 12255</name>
    <dbReference type="NCBI Taxonomy" id="1227499"/>
    <lineage>
        <taxon>Archaea</taxon>
        <taxon>Methanobacteriati</taxon>
        <taxon>Methanobacteriota</taxon>
        <taxon>Stenosarchaea group</taxon>
        <taxon>Halobacteria</taxon>
        <taxon>Halobacteriales</taxon>
        <taxon>Natrialbaceae</taxon>
        <taxon>Natronolimnohabitans</taxon>
    </lineage>
</organism>
<dbReference type="Proteomes" id="UP000011602">
    <property type="component" value="Unassembled WGS sequence"/>
</dbReference>
<dbReference type="AlphaFoldDB" id="L9WT08"/>
<name>L9WT08_9EURY</name>
<keyword evidence="4" id="KW-1185">Reference proteome</keyword>
<evidence type="ECO:0000313" key="3">
    <source>
        <dbReference type="EMBL" id="ELY52552.1"/>
    </source>
</evidence>